<proteinExistence type="predicted"/>
<evidence type="ECO:0000313" key="6">
    <source>
        <dbReference type="EMBL" id="MFC3228589.1"/>
    </source>
</evidence>
<evidence type="ECO:0000313" key="7">
    <source>
        <dbReference type="Proteomes" id="UP001595528"/>
    </source>
</evidence>
<reference evidence="7" key="1">
    <citation type="journal article" date="2019" name="Int. J. Syst. Evol. Microbiol.">
        <title>The Global Catalogue of Microorganisms (GCM) 10K type strain sequencing project: providing services to taxonomists for standard genome sequencing and annotation.</title>
        <authorList>
            <consortium name="The Broad Institute Genomics Platform"/>
            <consortium name="The Broad Institute Genome Sequencing Center for Infectious Disease"/>
            <person name="Wu L."/>
            <person name="Ma J."/>
        </authorList>
    </citation>
    <scope>NUCLEOTIDE SEQUENCE [LARGE SCALE GENOMIC DNA]</scope>
    <source>
        <strain evidence="7">KCTC 42964</strain>
    </source>
</reference>
<dbReference type="Gene3D" id="3.40.1410.10">
    <property type="entry name" value="Chorismate lyase-like"/>
    <property type="match status" value="1"/>
</dbReference>
<keyword evidence="2" id="KW-0238">DNA-binding</keyword>
<protein>
    <submittedName>
        <fullName evidence="6">Phosphonate metabolism transcriptional regulator PhnF</fullName>
    </submittedName>
</protein>
<keyword evidence="1" id="KW-0805">Transcription regulation</keyword>
<dbReference type="InterPro" id="IPR028978">
    <property type="entry name" value="Chorismate_lyase_/UTRA_dom_sf"/>
</dbReference>
<dbReference type="PRINTS" id="PR00035">
    <property type="entry name" value="HTHGNTR"/>
</dbReference>
<organism evidence="6 7">
    <name type="scientific">Marinibaculum pumilum</name>
    <dbReference type="NCBI Taxonomy" id="1766165"/>
    <lineage>
        <taxon>Bacteria</taxon>
        <taxon>Pseudomonadati</taxon>
        <taxon>Pseudomonadota</taxon>
        <taxon>Alphaproteobacteria</taxon>
        <taxon>Rhodospirillales</taxon>
        <taxon>Rhodospirillaceae</taxon>
        <taxon>Marinibaculum</taxon>
    </lineage>
</organism>
<dbReference type="InterPro" id="IPR036388">
    <property type="entry name" value="WH-like_DNA-bd_sf"/>
</dbReference>
<accession>A0ABV7L1Z8</accession>
<dbReference type="CDD" id="cd07377">
    <property type="entry name" value="WHTH_GntR"/>
    <property type="match status" value="1"/>
</dbReference>
<dbReference type="PANTHER" id="PTHR44846">
    <property type="entry name" value="MANNOSYL-D-GLYCERATE TRANSPORT/METABOLISM SYSTEM REPRESSOR MNGR-RELATED"/>
    <property type="match status" value="1"/>
</dbReference>
<evidence type="ECO:0000256" key="3">
    <source>
        <dbReference type="ARBA" id="ARBA00023163"/>
    </source>
</evidence>
<sequence>MTPPPAHFPDDLAADSLSPDEAAPAGVSSEERPEDDSLPLRRGGGIAVWQQIVTLLRAEIAGGGHPPGTQLPTEAALARRYGVNRHTVRRAIAVLAEDGLLRVEQGRGTFVQPQFLDYEIGRRTRFSEIIARHRKEPSGRLIASAEVAADPRVAEALEIPAGAPCLRLETLHVADGTPLSISTNWFPVQLAPNLLAAYAETGSITQALRRDGIADYMRRQTRITAQAAGAEDAALLRQPPSRPLLVAESINVDPDGRPIQYAVTRFASDRVQIVLNS</sequence>
<dbReference type="InterPro" id="IPR011663">
    <property type="entry name" value="UTRA"/>
</dbReference>
<dbReference type="EMBL" id="JBHRTR010000028">
    <property type="protein sequence ID" value="MFC3228589.1"/>
    <property type="molecule type" value="Genomic_DNA"/>
</dbReference>
<dbReference type="Proteomes" id="UP001595528">
    <property type="component" value="Unassembled WGS sequence"/>
</dbReference>
<dbReference type="SMART" id="SM00866">
    <property type="entry name" value="UTRA"/>
    <property type="match status" value="1"/>
</dbReference>
<name>A0ABV7L1Z8_9PROT</name>
<comment type="caution">
    <text evidence="6">The sequence shown here is derived from an EMBL/GenBank/DDBJ whole genome shotgun (WGS) entry which is preliminary data.</text>
</comment>
<feature type="region of interest" description="Disordered" evidence="4">
    <location>
        <begin position="1"/>
        <end position="41"/>
    </location>
</feature>
<dbReference type="PANTHER" id="PTHR44846:SF1">
    <property type="entry name" value="MANNOSYL-D-GLYCERATE TRANSPORT_METABOLISM SYSTEM REPRESSOR MNGR-RELATED"/>
    <property type="match status" value="1"/>
</dbReference>
<dbReference type="Gene3D" id="1.10.10.10">
    <property type="entry name" value="Winged helix-like DNA-binding domain superfamily/Winged helix DNA-binding domain"/>
    <property type="match status" value="1"/>
</dbReference>
<dbReference type="InterPro" id="IPR050679">
    <property type="entry name" value="Bact_HTH_transcr_reg"/>
</dbReference>
<feature type="domain" description="HTH gntR-type" evidence="5">
    <location>
        <begin position="46"/>
        <end position="114"/>
    </location>
</feature>
<evidence type="ECO:0000259" key="5">
    <source>
        <dbReference type="PROSITE" id="PS50949"/>
    </source>
</evidence>
<keyword evidence="3" id="KW-0804">Transcription</keyword>
<dbReference type="RefSeq" id="WP_379901862.1">
    <property type="nucleotide sequence ID" value="NZ_JBHRTR010000028.1"/>
</dbReference>
<keyword evidence="7" id="KW-1185">Reference proteome</keyword>
<dbReference type="PROSITE" id="PS50949">
    <property type="entry name" value="HTH_GNTR"/>
    <property type="match status" value="1"/>
</dbReference>
<dbReference type="SUPFAM" id="SSF46785">
    <property type="entry name" value="Winged helix' DNA-binding domain"/>
    <property type="match status" value="1"/>
</dbReference>
<evidence type="ECO:0000256" key="4">
    <source>
        <dbReference type="SAM" id="MobiDB-lite"/>
    </source>
</evidence>
<dbReference type="Pfam" id="PF00392">
    <property type="entry name" value="GntR"/>
    <property type="match status" value="1"/>
</dbReference>
<dbReference type="InterPro" id="IPR000524">
    <property type="entry name" value="Tscrpt_reg_HTH_GntR"/>
</dbReference>
<dbReference type="NCBIfam" id="TIGR02325">
    <property type="entry name" value="C_P_lyase_phnF"/>
    <property type="match status" value="1"/>
</dbReference>
<evidence type="ECO:0000256" key="1">
    <source>
        <dbReference type="ARBA" id="ARBA00023015"/>
    </source>
</evidence>
<dbReference type="InterPro" id="IPR012702">
    <property type="entry name" value="CP_lyase_PhnF"/>
</dbReference>
<dbReference type="SUPFAM" id="SSF64288">
    <property type="entry name" value="Chorismate lyase-like"/>
    <property type="match status" value="1"/>
</dbReference>
<evidence type="ECO:0000256" key="2">
    <source>
        <dbReference type="ARBA" id="ARBA00023125"/>
    </source>
</evidence>
<dbReference type="SMART" id="SM00345">
    <property type="entry name" value="HTH_GNTR"/>
    <property type="match status" value="1"/>
</dbReference>
<dbReference type="Pfam" id="PF07702">
    <property type="entry name" value="UTRA"/>
    <property type="match status" value="1"/>
</dbReference>
<dbReference type="InterPro" id="IPR036390">
    <property type="entry name" value="WH_DNA-bd_sf"/>
</dbReference>
<gene>
    <name evidence="6" type="primary">phnF</name>
    <name evidence="6" type="ORF">ACFOGJ_15195</name>
</gene>